<dbReference type="NCBIfam" id="NF033559">
    <property type="entry name" value="transpos_IS1634"/>
    <property type="match status" value="1"/>
</dbReference>
<dbReference type="GO" id="GO:0006313">
    <property type="term" value="P:DNA transposition"/>
    <property type="evidence" value="ECO:0007669"/>
    <property type="project" value="InterPro"/>
</dbReference>
<dbReference type="InterPro" id="IPR012337">
    <property type="entry name" value="RNaseH-like_sf"/>
</dbReference>
<dbReference type="Pfam" id="PF01609">
    <property type="entry name" value="DDE_Tnp_1"/>
    <property type="match status" value="1"/>
</dbReference>
<accession>A0A1P8W8V9</accession>
<keyword evidence="3" id="KW-1185">Reference proteome</keyword>
<proteinExistence type="predicted"/>
<reference evidence="2 3" key="1">
    <citation type="journal article" date="2016" name="Front. Microbiol.">
        <title>Fuerstia marisgermanicae gen. nov., sp. nov., an Unusual Member of the Phylum Planctomycetes from the German Wadden Sea.</title>
        <authorList>
            <person name="Kohn T."/>
            <person name="Heuer A."/>
            <person name="Jogler M."/>
            <person name="Vollmers J."/>
            <person name="Boedeker C."/>
            <person name="Bunk B."/>
            <person name="Rast P."/>
            <person name="Borchert D."/>
            <person name="Glockner I."/>
            <person name="Freese H.M."/>
            <person name="Klenk H.P."/>
            <person name="Overmann J."/>
            <person name="Kaster A.K."/>
            <person name="Rohde M."/>
            <person name="Wiegand S."/>
            <person name="Jogler C."/>
        </authorList>
    </citation>
    <scope>NUCLEOTIDE SEQUENCE [LARGE SCALE GENOMIC DNA]</scope>
    <source>
        <strain evidence="2 3">NH11</strain>
    </source>
</reference>
<sequence length="607" mass="69547">MFIRQCHRIKNGRRHAYWALVESYRSASGPRQRVVAWLGKLDEAGRLGVHQAAEVLAGSDEVAPGVTADQSQPLSRQMRFEFDDDASAVTPRWVEVNAAGVRVENLRQFGGPWMALHLIRTLQLDTFLSNAIPEGRELVGWDVSSLILIIARLLEPASELFTAEQWYPKTALRDLLGVSEERVNDNRLYRTLDQLLPHKDALETHLKNRLGHLFDLEYDLLMYDITSTYFEGQAEHNPLAQRGYSRDNRSDCKQVCIGLVVSRCGMPLGYKVFAGNTADVTTVEHIVETMEARYGKSDRIWVMDRGMVSEDNIEFLREGGRRYIVGTPKSMLKKFEHELLKEDWTSIRDGLEVKVVPWPGSDDPDESEDCNTSPETFILCRSRDRSMKEEAITQRFEKKIEESLIRMTARCDKQKRDPMKVEREIGRLLGKNTRAAKLFDVKVTKTDDGAARIEWSKIEATRDWATLSSGCYLLRTNVSDWSDEELWKAYIQLTEAEAAFRIHKSDLSIRPIWHQKEERVLAHIFVCFLAYVLWKTLGQLCSKAGLGDEPRRVLAELSEIRSMDVVLPTRTGPEIRTRCVSKPSDHQQILLEKLSLKLPSKIIQKQM</sequence>
<name>A0A1P8W8V9_9PLAN</name>
<evidence type="ECO:0000259" key="1">
    <source>
        <dbReference type="Pfam" id="PF01609"/>
    </source>
</evidence>
<dbReference type="PANTHER" id="PTHR34614">
    <property type="match status" value="1"/>
</dbReference>
<dbReference type="SUPFAM" id="SSF53098">
    <property type="entry name" value="Ribonuclease H-like"/>
    <property type="match status" value="1"/>
</dbReference>
<evidence type="ECO:0000313" key="3">
    <source>
        <dbReference type="Proteomes" id="UP000187735"/>
    </source>
</evidence>
<dbReference type="GO" id="GO:0003677">
    <property type="term" value="F:DNA binding"/>
    <property type="evidence" value="ECO:0007669"/>
    <property type="project" value="InterPro"/>
</dbReference>
<organism evidence="2 3">
    <name type="scientific">Fuerstiella marisgermanici</name>
    <dbReference type="NCBI Taxonomy" id="1891926"/>
    <lineage>
        <taxon>Bacteria</taxon>
        <taxon>Pseudomonadati</taxon>
        <taxon>Planctomycetota</taxon>
        <taxon>Planctomycetia</taxon>
        <taxon>Planctomycetales</taxon>
        <taxon>Planctomycetaceae</taxon>
        <taxon>Fuerstiella</taxon>
    </lineage>
</organism>
<dbReference type="EMBL" id="CP017641">
    <property type="protein sequence ID" value="APZ90480.1"/>
    <property type="molecule type" value="Genomic_DNA"/>
</dbReference>
<gene>
    <name evidence="2" type="ORF">Fuma_00055</name>
</gene>
<dbReference type="OrthoDB" id="229863at2"/>
<dbReference type="GO" id="GO:0004803">
    <property type="term" value="F:transposase activity"/>
    <property type="evidence" value="ECO:0007669"/>
    <property type="project" value="InterPro"/>
</dbReference>
<dbReference type="PANTHER" id="PTHR34614:SF2">
    <property type="entry name" value="TRANSPOSASE IS4-LIKE DOMAIN-CONTAINING PROTEIN"/>
    <property type="match status" value="1"/>
</dbReference>
<protein>
    <submittedName>
        <fullName evidence="2">Transposase</fullName>
    </submittedName>
</protein>
<dbReference type="KEGG" id="fmr:Fuma_00055"/>
<dbReference type="InterPro" id="IPR047654">
    <property type="entry name" value="IS1634_transpos"/>
</dbReference>
<feature type="domain" description="Transposase IS4-like" evidence="1">
    <location>
        <begin position="240"/>
        <end position="533"/>
    </location>
</feature>
<dbReference type="InterPro" id="IPR002559">
    <property type="entry name" value="Transposase_11"/>
</dbReference>
<dbReference type="RefSeq" id="WP_077022372.1">
    <property type="nucleotide sequence ID" value="NZ_CP017641.1"/>
</dbReference>
<dbReference type="AlphaFoldDB" id="A0A1P8W8V9"/>
<evidence type="ECO:0000313" key="2">
    <source>
        <dbReference type="EMBL" id="APZ90480.1"/>
    </source>
</evidence>
<dbReference type="Proteomes" id="UP000187735">
    <property type="component" value="Chromosome"/>
</dbReference>